<comment type="caution">
    <text evidence="3">The sequence shown here is derived from an EMBL/GenBank/DDBJ whole genome shotgun (WGS) entry which is preliminary data.</text>
</comment>
<reference evidence="3 4" key="1">
    <citation type="submission" date="2022-10" db="EMBL/GenBank/DDBJ databases">
        <title>Ruegeria sp. nov., isolated from ocean surface water.</title>
        <authorList>
            <person name="He W."/>
            <person name="Wang L."/>
            <person name="Zhang D.-F."/>
        </authorList>
    </citation>
    <scope>NUCLEOTIDE SEQUENCE [LARGE SCALE GENOMIC DNA]</scope>
    <source>
        <strain evidence="3 4">WL0004</strain>
    </source>
</reference>
<evidence type="ECO:0000313" key="4">
    <source>
        <dbReference type="Proteomes" id="UP001321014"/>
    </source>
</evidence>
<feature type="coiled-coil region" evidence="1">
    <location>
        <begin position="200"/>
        <end position="252"/>
    </location>
</feature>
<keyword evidence="2" id="KW-0472">Membrane</keyword>
<evidence type="ECO:0000256" key="1">
    <source>
        <dbReference type="SAM" id="Coils"/>
    </source>
</evidence>
<keyword evidence="4" id="KW-1185">Reference proteome</keyword>
<dbReference type="Proteomes" id="UP001321014">
    <property type="component" value="Unassembled WGS sequence"/>
</dbReference>
<keyword evidence="2" id="KW-1133">Transmembrane helix</keyword>
<organism evidence="3 4">
    <name type="scientific">Ruegeria marisflavi</name>
    <dbReference type="NCBI Taxonomy" id="2984152"/>
    <lineage>
        <taxon>Bacteria</taxon>
        <taxon>Pseudomonadati</taxon>
        <taxon>Pseudomonadota</taxon>
        <taxon>Alphaproteobacteria</taxon>
        <taxon>Rhodobacterales</taxon>
        <taxon>Roseobacteraceae</taxon>
        <taxon>Ruegeria</taxon>
    </lineage>
</organism>
<keyword evidence="2" id="KW-0812">Transmembrane</keyword>
<protein>
    <submittedName>
        <fullName evidence="3">Uncharacterized protein</fullName>
    </submittedName>
</protein>
<feature type="transmembrane region" description="Helical" evidence="2">
    <location>
        <begin position="364"/>
        <end position="384"/>
    </location>
</feature>
<dbReference type="RefSeq" id="WP_263386974.1">
    <property type="nucleotide sequence ID" value="NZ_JAOVQN010000002.1"/>
</dbReference>
<gene>
    <name evidence="3" type="ORF">OEZ49_03250</name>
</gene>
<feature type="transmembrane region" description="Helical" evidence="2">
    <location>
        <begin position="400"/>
        <end position="420"/>
    </location>
</feature>
<accession>A0ABT2WLK6</accession>
<evidence type="ECO:0000256" key="2">
    <source>
        <dbReference type="SAM" id="Phobius"/>
    </source>
</evidence>
<name>A0ABT2WLK6_9RHOB</name>
<dbReference type="EMBL" id="JAOVQN010000002">
    <property type="protein sequence ID" value="MCU9836777.1"/>
    <property type="molecule type" value="Genomic_DNA"/>
</dbReference>
<evidence type="ECO:0000313" key="3">
    <source>
        <dbReference type="EMBL" id="MCU9836777.1"/>
    </source>
</evidence>
<keyword evidence="1" id="KW-0175">Coiled coil</keyword>
<proteinExistence type="predicted"/>
<sequence>MAPQSTPDGSALGFPGYRHGCDTTTGWANGGVESILSDVAVCANIDGAQMAGIATSGKRLATALHLTATDFGYRNFQMSRWADNFDGLTIHKTVESALEALGFETDEMDSNAASEHRRLVKAFNFLKNILDGIDPELSPDALLNNVANHLNQHVVAQISNYVSNKNVQHLTQANDQFTSQIPTIFQIAGTIRPQESMKIIRRVEAAYDKFRETIEKTKNEFEKVSEEKATEISDLEAKTSEISTSLENLQEATESQISTWQSEFTEAQTARAEEYSEAQIERGKEYDEALREFKSASEKDRIETTNRHDQELGKSFTTYKDNITDKSKSIAEMHASIKKLHGLATNDSVAGGYKKGADDERQAAFWWSLVSMGCYGLIMLWVLLKGKLGFGVANVDGLDWPLIVTTISVSAVAFVAAQFAGRQSRVRRMNEQRMRWFSFEIAAIDPFISSLPIEEQQKLKQQLSEKLFGQDRVIEEKPSKVRGLDPESIKSLTQPITEAIKAAKG</sequence>